<dbReference type="InterPro" id="IPR009057">
    <property type="entry name" value="Homeodomain-like_sf"/>
</dbReference>
<evidence type="ECO:0000313" key="5">
    <source>
        <dbReference type="Proteomes" id="UP001623660"/>
    </source>
</evidence>
<reference evidence="4 5" key="1">
    <citation type="submission" date="2024-11" db="EMBL/GenBank/DDBJ databases">
        <authorList>
            <person name="Heng Y.C."/>
            <person name="Lim A.C.H."/>
            <person name="Lee J.K.Y."/>
            <person name="Kittelmann S."/>
        </authorList>
    </citation>
    <scope>NUCLEOTIDE SEQUENCE [LARGE SCALE GENOMIC DNA]</scope>
    <source>
        <strain evidence="4 5">WILCCON 0269</strain>
    </source>
</reference>
<dbReference type="InterPro" id="IPR001647">
    <property type="entry name" value="HTH_TetR"/>
</dbReference>
<proteinExistence type="predicted"/>
<evidence type="ECO:0000259" key="3">
    <source>
        <dbReference type="PROSITE" id="PS50977"/>
    </source>
</evidence>
<dbReference type="PRINTS" id="PR00455">
    <property type="entry name" value="HTHTETR"/>
</dbReference>
<dbReference type="PROSITE" id="PS50977">
    <property type="entry name" value="HTH_TETR_2"/>
    <property type="match status" value="1"/>
</dbReference>
<evidence type="ECO:0000256" key="1">
    <source>
        <dbReference type="ARBA" id="ARBA00023125"/>
    </source>
</evidence>
<dbReference type="PANTHER" id="PTHR43479">
    <property type="entry name" value="ACREF/ENVCD OPERON REPRESSOR-RELATED"/>
    <property type="match status" value="1"/>
</dbReference>
<dbReference type="PANTHER" id="PTHR43479:SF11">
    <property type="entry name" value="ACREF_ENVCD OPERON REPRESSOR-RELATED"/>
    <property type="match status" value="1"/>
</dbReference>
<dbReference type="Gene3D" id="1.10.357.10">
    <property type="entry name" value="Tetracycline Repressor, domain 2"/>
    <property type="match status" value="1"/>
</dbReference>
<keyword evidence="5" id="KW-1185">Reference proteome</keyword>
<organism evidence="4 5">
    <name type="scientific">Candidatus Clostridium eludens</name>
    <dbReference type="NCBI Taxonomy" id="3381663"/>
    <lineage>
        <taxon>Bacteria</taxon>
        <taxon>Bacillati</taxon>
        <taxon>Bacillota</taxon>
        <taxon>Clostridia</taxon>
        <taxon>Eubacteriales</taxon>
        <taxon>Clostridiaceae</taxon>
        <taxon>Clostridium</taxon>
    </lineage>
</organism>
<protein>
    <submittedName>
        <fullName evidence="4">TetR/AcrR family transcriptional regulator</fullName>
    </submittedName>
</protein>
<comment type="caution">
    <text evidence="4">The sequence shown here is derived from an EMBL/GenBank/DDBJ whole genome shotgun (WGS) entry which is preliminary data.</text>
</comment>
<dbReference type="InterPro" id="IPR050624">
    <property type="entry name" value="HTH-type_Tx_Regulator"/>
</dbReference>
<feature type="DNA-binding region" description="H-T-H motif" evidence="2">
    <location>
        <begin position="25"/>
        <end position="44"/>
    </location>
</feature>
<keyword evidence="1 2" id="KW-0238">DNA-binding</keyword>
<evidence type="ECO:0000256" key="2">
    <source>
        <dbReference type="PROSITE-ProRule" id="PRU00335"/>
    </source>
</evidence>
<feature type="domain" description="HTH tetR-type" evidence="3">
    <location>
        <begin position="2"/>
        <end position="62"/>
    </location>
</feature>
<gene>
    <name evidence="4" type="ORF">ACJDU8_21940</name>
</gene>
<dbReference type="Pfam" id="PF00440">
    <property type="entry name" value="TetR_N"/>
    <property type="match status" value="1"/>
</dbReference>
<dbReference type="SUPFAM" id="SSF46689">
    <property type="entry name" value="Homeodomain-like"/>
    <property type="match status" value="1"/>
</dbReference>
<accession>A0ABW8SSU7</accession>
<name>A0ABW8SSU7_9CLOT</name>
<dbReference type="RefSeq" id="WP_406794310.1">
    <property type="nucleotide sequence ID" value="NZ_JBJHZX010000050.1"/>
</dbReference>
<evidence type="ECO:0000313" key="4">
    <source>
        <dbReference type="EMBL" id="MFL0198201.1"/>
    </source>
</evidence>
<sequence>MIDKKADILKCGRELFSSKGFKDTSIAEITKMAGMATGTFYNYYPSKDKLFMEIYLEENVKLKRNIMESINLEASPIDVMKKIMFLNLKGMTSNPILKEWYNRDVFNKIEQSFREENGFDCVAFLYDNFIEIVKKWQIEGKMRNDIDAEVIMAIFSALVNVETHKEEIGLKYFPQVLEYLAEFAMKGLMDCSGKE</sequence>
<dbReference type="EMBL" id="JBJHZX010000050">
    <property type="protein sequence ID" value="MFL0198201.1"/>
    <property type="molecule type" value="Genomic_DNA"/>
</dbReference>
<dbReference type="Proteomes" id="UP001623660">
    <property type="component" value="Unassembled WGS sequence"/>
</dbReference>